<gene>
    <name evidence="2" type="ORF">OV079_49325</name>
</gene>
<sequence length="153" mass="16064">MITLGSTIGALLTIVVRVLLTAGPAGPTTPAIASEPIVDLTPTPEPPQAPIHNGVAQPSRPTVQPDEPPLVDLETALDRAGEPLRACAREPGQLVSIELAVEAGATRFTRIDVRTTETTADRCVRGILERLRFAARPSASAFITELTASSSPR</sequence>
<protein>
    <submittedName>
        <fullName evidence="2">Uncharacterized protein</fullName>
    </submittedName>
</protein>
<keyword evidence="3" id="KW-1185">Reference proteome</keyword>
<accession>A0A9X3EZX1</accession>
<proteinExistence type="predicted"/>
<comment type="caution">
    <text evidence="2">The sequence shown here is derived from an EMBL/GenBank/DDBJ whole genome shotgun (WGS) entry which is preliminary data.</text>
</comment>
<evidence type="ECO:0000313" key="3">
    <source>
        <dbReference type="Proteomes" id="UP001150924"/>
    </source>
</evidence>
<evidence type="ECO:0000313" key="2">
    <source>
        <dbReference type="EMBL" id="MCY1013402.1"/>
    </source>
</evidence>
<dbReference type="AlphaFoldDB" id="A0A9X3EZX1"/>
<reference evidence="2" key="1">
    <citation type="submission" date="2022-11" db="EMBL/GenBank/DDBJ databases">
        <title>Minimal conservation of predation-associated metabolite biosynthetic gene clusters underscores biosynthetic potential of Myxococcota including descriptions for ten novel species: Archangium lansinium sp. nov., Myxococcus landrumus sp. nov., Nannocystis bai.</title>
        <authorList>
            <person name="Ahearne A."/>
            <person name="Stevens C."/>
            <person name="Phillips K."/>
        </authorList>
    </citation>
    <scope>NUCLEOTIDE SEQUENCE</scope>
    <source>
        <strain evidence="2">Na p29</strain>
    </source>
</reference>
<dbReference type="RefSeq" id="WP_267777307.1">
    <property type="nucleotide sequence ID" value="NZ_JAPNKE010000002.1"/>
</dbReference>
<name>A0A9X3EZX1_9BACT</name>
<evidence type="ECO:0000256" key="1">
    <source>
        <dbReference type="SAM" id="MobiDB-lite"/>
    </source>
</evidence>
<feature type="region of interest" description="Disordered" evidence="1">
    <location>
        <begin position="28"/>
        <end position="68"/>
    </location>
</feature>
<organism evidence="2 3">
    <name type="scientific">Nannocystis pusilla</name>
    <dbReference type="NCBI Taxonomy" id="889268"/>
    <lineage>
        <taxon>Bacteria</taxon>
        <taxon>Pseudomonadati</taxon>
        <taxon>Myxococcota</taxon>
        <taxon>Polyangia</taxon>
        <taxon>Nannocystales</taxon>
        <taxon>Nannocystaceae</taxon>
        <taxon>Nannocystis</taxon>
    </lineage>
</organism>
<dbReference type="Proteomes" id="UP001150924">
    <property type="component" value="Unassembled WGS sequence"/>
</dbReference>
<dbReference type="EMBL" id="JAPNKE010000002">
    <property type="protein sequence ID" value="MCY1013402.1"/>
    <property type="molecule type" value="Genomic_DNA"/>
</dbReference>